<protein>
    <submittedName>
        <fullName evidence="1">Uncharacterized protein</fullName>
    </submittedName>
</protein>
<comment type="caution">
    <text evidence="1">The sequence shown here is derived from an EMBL/GenBank/DDBJ whole genome shotgun (WGS) entry which is preliminary data.</text>
</comment>
<evidence type="ECO:0000313" key="2">
    <source>
        <dbReference type="Proteomes" id="UP000236946"/>
    </source>
</evidence>
<gene>
    <name evidence="1" type="ORF">COU98_01445</name>
</gene>
<sequence>MLFIIKVEGGRDMTQIRCRCGNSVEIDDTLPFVRTKCFQCGYVIRVEFEEPPVKIPSFSEPIEALLGSSDDESDGEDEDE</sequence>
<accession>A0A2H9T1F7</accession>
<dbReference type="AlphaFoldDB" id="A0A2H9T1F7"/>
<proteinExistence type="predicted"/>
<dbReference type="EMBL" id="PFEN01000024">
    <property type="protein sequence ID" value="PJE69553.1"/>
    <property type="molecule type" value="Genomic_DNA"/>
</dbReference>
<organism evidence="1 2">
    <name type="scientific">Candidatus Staskawiczbacteria bacterium CG10_big_fil_rev_8_21_14_0_10_38_10</name>
    <dbReference type="NCBI Taxonomy" id="1974891"/>
    <lineage>
        <taxon>Bacteria</taxon>
        <taxon>Candidatus Staskawicziibacteriota</taxon>
    </lineage>
</organism>
<evidence type="ECO:0000313" key="1">
    <source>
        <dbReference type="EMBL" id="PJE69553.1"/>
    </source>
</evidence>
<dbReference type="Proteomes" id="UP000236946">
    <property type="component" value="Unassembled WGS sequence"/>
</dbReference>
<name>A0A2H9T1F7_9BACT</name>
<reference evidence="2" key="1">
    <citation type="submission" date="2017-09" db="EMBL/GenBank/DDBJ databases">
        <title>Depth-based differentiation of microbial function through sediment-hosted aquifers and enrichment of novel symbionts in the deep terrestrial subsurface.</title>
        <authorList>
            <person name="Probst A.J."/>
            <person name="Ladd B."/>
            <person name="Jarett J.K."/>
            <person name="Geller-Mcgrath D.E."/>
            <person name="Sieber C.M.K."/>
            <person name="Emerson J.B."/>
            <person name="Anantharaman K."/>
            <person name="Thomas B.C."/>
            <person name="Malmstrom R."/>
            <person name="Stieglmeier M."/>
            <person name="Klingl A."/>
            <person name="Woyke T."/>
            <person name="Ryan C.M."/>
            <person name="Banfield J.F."/>
        </authorList>
    </citation>
    <scope>NUCLEOTIDE SEQUENCE [LARGE SCALE GENOMIC DNA]</scope>
</reference>